<protein>
    <recommendedName>
        <fullName evidence="5">L-lysine 2,3-aminomutase</fullName>
    </recommendedName>
    <alternativeName>
        <fullName evidence="13">EF-P post-translational modification enzyme B</fullName>
    </alternativeName>
</protein>
<evidence type="ECO:0000259" key="17">
    <source>
        <dbReference type="PROSITE" id="PS51918"/>
    </source>
</evidence>
<dbReference type="GO" id="GO:0051539">
    <property type="term" value="F:4 iron, 4 sulfur cluster binding"/>
    <property type="evidence" value="ECO:0007669"/>
    <property type="project" value="UniProtKB-KW"/>
</dbReference>
<comment type="similarity">
    <text evidence="4">Belongs to the radical SAM superfamily. KamA family.</text>
</comment>
<evidence type="ECO:0000256" key="6">
    <source>
        <dbReference type="ARBA" id="ARBA00022485"/>
    </source>
</evidence>
<dbReference type="SFLD" id="SFLDF00314">
    <property type="entry name" value="L-lysine_2_3-aminomutase_(yjeK"/>
    <property type="match status" value="1"/>
</dbReference>
<feature type="binding site" evidence="14">
    <location>
        <position position="149"/>
    </location>
    <ligand>
        <name>[4Fe-4S] cluster</name>
        <dbReference type="ChEBI" id="CHEBI:49883"/>
        <note>4Fe-4S-S-AdoMet</note>
    </ligand>
</feature>
<dbReference type="Pfam" id="PF13353">
    <property type="entry name" value="Fer4_12"/>
    <property type="match status" value="1"/>
</dbReference>
<evidence type="ECO:0000256" key="4">
    <source>
        <dbReference type="ARBA" id="ARBA00008703"/>
    </source>
</evidence>
<comment type="catalytic activity">
    <reaction evidence="1">
        <text>L-lysine = D-beta-lysine</text>
        <dbReference type="Rhea" id="RHEA:44148"/>
        <dbReference type="ChEBI" id="CHEBI:32551"/>
        <dbReference type="ChEBI" id="CHEBI:84138"/>
    </reaction>
</comment>
<dbReference type="InterPro" id="IPR007197">
    <property type="entry name" value="rSAM"/>
</dbReference>
<dbReference type="AlphaFoldDB" id="A0A5M6CUM5"/>
<evidence type="ECO:0000256" key="3">
    <source>
        <dbReference type="ARBA" id="ARBA00001966"/>
    </source>
</evidence>
<comment type="cofactor">
    <cofactor evidence="2 15">
        <name>pyridoxal 5'-phosphate</name>
        <dbReference type="ChEBI" id="CHEBI:597326"/>
    </cofactor>
</comment>
<keyword evidence="8 14" id="KW-0479">Metal-binding</keyword>
<evidence type="ECO:0000256" key="16">
    <source>
        <dbReference type="SAM" id="MobiDB-lite"/>
    </source>
</evidence>
<gene>
    <name evidence="18" type="primary">epmB</name>
    <name evidence="18" type="ORF">FYK55_25875</name>
</gene>
<evidence type="ECO:0000256" key="8">
    <source>
        <dbReference type="ARBA" id="ARBA00022723"/>
    </source>
</evidence>
<evidence type="ECO:0000256" key="1">
    <source>
        <dbReference type="ARBA" id="ARBA00001352"/>
    </source>
</evidence>
<keyword evidence="10" id="KW-0408">Iron</keyword>
<dbReference type="Proteomes" id="UP000324479">
    <property type="component" value="Unassembled WGS sequence"/>
</dbReference>
<evidence type="ECO:0000256" key="10">
    <source>
        <dbReference type="ARBA" id="ARBA00023004"/>
    </source>
</evidence>
<reference evidence="18 19" key="1">
    <citation type="submission" date="2019-08" db="EMBL/GenBank/DDBJ databases">
        <authorList>
            <person name="Dhanesh K."/>
            <person name="Kumar G."/>
            <person name="Sasikala C."/>
            <person name="Venkata Ramana C."/>
        </authorList>
    </citation>
    <scope>NUCLEOTIDE SEQUENCE [LARGE SCALE GENOMIC DNA]</scope>
    <source>
        <strain evidence="18 19">JC645</strain>
    </source>
</reference>
<dbReference type="Gene3D" id="3.20.20.70">
    <property type="entry name" value="Aldolase class I"/>
    <property type="match status" value="1"/>
</dbReference>
<feature type="binding site" evidence="14">
    <location>
        <position position="146"/>
    </location>
    <ligand>
        <name>[4Fe-4S] cluster</name>
        <dbReference type="ChEBI" id="CHEBI:49883"/>
        <note>4Fe-4S-S-AdoMet</note>
    </ligand>
</feature>
<evidence type="ECO:0000256" key="13">
    <source>
        <dbReference type="ARBA" id="ARBA00030756"/>
    </source>
</evidence>
<dbReference type="NCBIfam" id="TIGR00238">
    <property type="entry name" value="KamA family radical SAM protein"/>
    <property type="match status" value="1"/>
</dbReference>
<dbReference type="GO" id="GO:0046872">
    <property type="term" value="F:metal ion binding"/>
    <property type="evidence" value="ECO:0007669"/>
    <property type="project" value="UniProtKB-KW"/>
</dbReference>
<comment type="caution">
    <text evidence="18">The sequence shown here is derived from an EMBL/GenBank/DDBJ whole genome shotgun (WGS) entry which is preliminary data.</text>
</comment>
<evidence type="ECO:0000256" key="2">
    <source>
        <dbReference type="ARBA" id="ARBA00001933"/>
    </source>
</evidence>
<evidence type="ECO:0000313" key="18">
    <source>
        <dbReference type="EMBL" id="KAA5538934.1"/>
    </source>
</evidence>
<organism evidence="18 19">
    <name type="scientific">Roseiconus nitratireducens</name>
    <dbReference type="NCBI Taxonomy" id="2605748"/>
    <lineage>
        <taxon>Bacteria</taxon>
        <taxon>Pseudomonadati</taxon>
        <taxon>Planctomycetota</taxon>
        <taxon>Planctomycetia</taxon>
        <taxon>Pirellulales</taxon>
        <taxon>Pirellulaceae</taxon>
        <taxon>Roseiconus</taxon>
    </lineage>
</organism>
<feature type="binding site" evidence="14">
    <location>
        <position position="142"/>
    </location>
    <ligand>
        <name>[4Fe-4S] cluster</name>
        <dbReference type="ChEBI" id="CHEBI:49883"/>
        <note>4Fe-4S-S-AdoMet</note>
    </ligand>
</feature>
<evidence type="ECO:0000256" key="5">
    <source>
        <dbReference type="ARBA" id="ARBA00022363"/>
    </source>
</evidence>
<keyword evidence="12" id="KW-0413">Isomerase</keyword>
<dbReference type="SUPFAM" id="SSF102114">
    <property type="entry name" value="Radical SAM enzymes"/>
    <property type="match status" value="1"/>
</dbReference>
<dbReference type="PROSITE" id="PS51918">
    <property type="entry name" value="RADICAL_SAM"/>
    <property type="match status" value="1"/>
</dbReference>
<evidence type="ECO:0000256" key="14">
    <source>
        <dbReference type="PIRSR" id="PIRSR004911-1"/>
    </source>
</evidence>
<feature type="modified residue" description="N6-(pyridoxal phosphate)lysine" evidence="15">
    <location>
        <position position="354"/>
    </location>
</feature>
<evidence type="ECO:0000256" key="7">
    <source>
        <dbReference type="ARBA" id="ARBA00022691"/>
    </source>
</evidence>
<dbReference type="InterPro" id="IPR013785">
    <property type="entry name" value="Aldolase_TIM"/>
</dbReference>
<keyword evidence="7" id="KW-0949">S-adenosyl-L-methionine</keyword>
<sequence length="358" mass="39628">MGGPAPEDTSAEPPTPEHTECSELSWSPVRGESPTEPVPWTVAMKRAIRCGRRLRKLLQLPPDPAADAAESFPTFVPLELLERIRPGDPNDPILRQVLPSADELRQRPGYTSDPVGDLQSDAGGGILHKYHGRALIVTNGACAVHCRYCFRREFPYSEKAAQGDRWSTALDYVRSDRTIEEVLLSGGDPLTLTDRVLADLVSKLEGVEHVRRLRVHTRLPIVIPQRITTELVRRLSDSPLRVWFVVHVNHAREIDAAVEQSLGKLIGAGIPVLNQAVLLAGVNDDATQMEALCRKLINVGVQPYYLHHLDQVRGASHFWVAAQRGRAIVESLRERLPGYAVPEYVFEQAGAKSKTPIA</sequence>
<evidence type="ECO:0000256" key="11">
    <source>
        <dbReference type="ARBA" id="ARBA00023014"/>
    </source>
</evidence>
<proteinExistence type="inferred from homology"/>
<evidence type="ECO:0000256" key="9">
    <source>
        <dbReference type="ARBA" id="ARBA00022898"/>
    </source>
</evidence>
<evidence type="ECO:0000256" key="15">
    <source>
        <dbReference type="PIRSR" id="PIRSR603739-50"/>
    </source>
</evidence>
<dbReference type="PANTHER" id="PTHR30538:SF1">
    <property type="entry name" value="L-LYSINE 2,3-AMINOMUTASE"/>
    <property type="match status" value="1"/>
</dbReference>
<name>A0A5M6CUM5_9BACT</name>
<dbReference type="InterPro" id="IPR058240">
    <property type="entry name" value="rSAM_sf"/>
</dbReference>
<dbReference type="InterPro" id="IPR003739">
    <property type="entry name" value="Lys_aminomutase/Glu_NH3_mut"/>
</dbReference>
<dbReference type="PANTHER" id="PTHR30538">
    <property type="entry name" value="LYSINE 2,3-AMINOMUTASE-RELATED"/>
    <property type="match status" value="1"/>
</dbReference>
<dbReference type="SFLD" id="SFLDS00029">
    <property type="entry name" value="Radical_SAM"/>
    <property type="match status" value="1"/>
</dbReference>
<evidence type="ECO:0000313" key="19">
    <source>
        <dbReference type="Proteomes" id="UP000324479"/>
    </source>
</evidence>
<dbReference type="PIRSF" id="PIRSF004911">
    <property type="entry name" value="DUF160"/>
    <property type="match status" value="1"/>
</dbReference>
<keyword evidence="6 14" id="KW-0004">4Fe-4S</keyword>
<accession>A0A5M6CUM5</accession>
<dbReference type="SFLD" id="SFLDG01070">
    <property type="entry name" value="PLP-dependent"/>
    <property type="match status" value="1"/>
</dbReference>
<evidence type="ECO:0000256" key="12">
    <source>
        <dbReference type="ARBA" id="ARBA00023235"/>
    </source>
</evidence>
<dbReference type="GO" id="GO:0016853">
    <property type="term" value="F:isomerase activity"/>
    <property type="evidence" value="ECO:0007669"/>
    <property type="project" value="UniProtKB-KW"/>
</dbReference>
<keyword evidence="19" id="KW-1185">Reference proteome</keyword>
<dbReference type="InterPro" id="IPR022462">
    <property type="entry name" value="EpmB"/>
</dbReference>
<feature type="domain" description="Radical SAM core" evidence="17">
    <location>
        <begin position="127"/>
        <end position="340"/>
    </location>
</feature>
<dbReference type="NCBIfam" id="TIGR03821">
    <property type="entry name" value="EFP_modif_epmB"/>
    <property type="match status" value="1"/>
</dbReference>
<comment type="cofactor">
    <cofactor evidence="3">
        <name>[4Fe-4S] cluster</name>
        <dbReference type="ChEBI" id="CHEBI:49883"/>
    </cofactor>
</comment>
<dbReference type="CDD" id="cd01335">
    <property type="entry name" value="Radical_SAM"/>
    <property type="match status" value="1"/>
</dbReference>
<dbReference type="EMBL" id="VWOX01000024">
    <property type="protein sequence ID" value="KAA5538934.1"/>
    <property type="molecule type" value="Genomic_DNA"/>
</dbReference>
<feature type="region of interest" description="Disordered" evidence="16">
    <location>
        <begin position="1"/>
        <end position="37"/>
    </location>
</feature>
<keyword evidence="11 14" id="KW-0411">Iron-sulfur</keyword>
<keyword evidence="9 15" id="KW-0663">Pyridoxal phosphate</keyword>